<accession>A0ABW8AMQ2</accession>
<gene>
    <name evidence="2" type="ORF">ACIB24_09895</name>
</gene>
<keyword evidence="3" id="KW-1185">Reference proteome</keyword>
<sequence>MIEPTTTRPLGARTPAMLTVAAAALTGAVFLAPQRLAGGGLHDRAQIGAAFRAAVAGYWSSGARNYPPALQHVVDYWLRFHLIKTGVAILLLGVLGVLTVRLWREFARAGGRPRGRRAALGAVGAAVTLSTAFVLAMVMANLQGAVAPFSSLLPMELDKTSDPATTRLLAQARLQLAGSHRVDGYTPPALDVMVGDCARYHVAMAVIAVVLLIASVGLGVLLWRGRARSADRRTRRVIGWAAGFTALPALFAVLLLVANTGVARDPAPALLALFDGGF</sequence>
<protein>
    <recommendedName>
        <fullName evidence="4">Tat (Twin-arginine translocation) pathway signal sequence</fullName>
    </recommendedName>
</protein>
<feature type="transmembrane region" description="Helical" evidence="1">
    <location>
        <begin position="237"/>
        <end position="258"/>
    </location>
</feature>
<reference evidence="2 3" key="1">
    <citation type="submission" date="2024-10" db="EMBL/GenBank/DDBJ databases">
        <title>The Natural Products Discovery Center: Release of the First 8490 Sequenced Strains for Exploring Actinobacteria Biosynthetic Diversity.</title>
        <authorList>
            <person name="Kalkreuter E."/>
            <person name="Kautsar S.A."/>
            <person name="Yang D."/>
            <person name="Bader C.D."/>
            <person name="Teijaro C.N."/>
            <person name="Fluegel L."/>
            <person name="Davis C.M."/>
            <person name="Simpson J.R."/>
            <person name="Lauterbach L."/>
            <person name="Steele A.D."/>
            <person name="Gui C."/>
            <person name="Meng S."/>
            <person name="Li G."/>
            <person name="Viehrig K."/>
            <person name="Ye F."/>
            <person name="Su P."/>
            <person name="Kiefer A.F."/>
            <person name="Nichols A."/>
            <person name="Cepeda A.J."/>
            <person name="Yan W."/>
            <person name="Fan B."/>
            <person name="Jiang Y."/>
            <person name="Adhikari A."/>
            <person name="Zheng C.-J."/>
            <person name="Schuster L."/>
            <person name="Cowan T.M."/>
            <person name="Smanski M.J."/>
            <person name="Chevrette M.G."/>
            <person name="De Carvalho L.P.S."/>
            <person name="Shen B."/>
        </authorList>
    </citation>
    <scope>NUCLEOTIDE SEQUENCE [LARGE SCALE GENOMIC DNA]</scope>
    <source>
        <strain evidence="2 3">NPDC049639</strain>
    </source>
</reference>
<dbReference type="EMBL" id="JBITLV010000003">
    <property type="protein sequence ID" value="MFI7587373.1"/>
    <property type="molecule type" value="Genomic_DNA"/>
</dbReference>
<evidence type="ECO:0008006" key="4">
    <source>
        <dbReference type="Google" id="ProtNLM"/>
    </source>
</evidence>
<feature type="transmembrane region" description="Helical" evidence="1">
    <location>
        <begin position="200"/>
        <end position="225"/>
    </location>
</feature>
<proteinExistence type="predicted"/>
<organism evidence="2 3">
    <name type="scientific">Spongisporangium articulatum</name>
    <dbReference type="NCBI Taxonomy" id="3362603"/>
    <lineage>
        <taxon>Bacteria</taxon>
        <taxon>Bacillati</taxon>
        <taxon>Actinomycetota</taxon>
        <taxon>Actinomycetes</taxon>
        <taxon>Kineosporiales</taxon>
        <taxon>Kineosporiaceae</taxon>
        <taxon>Spongisporangium</taxon>
    </lineage>
</organism>
<feature type="transmembrane region" description="Helical" evidence="1">
    <location>
        <begin position="119"/>
        <end position="142"/>
    </location>
</feature>
<evidence type="ECO:0000313" key="3">
    <source>
        <dbReference type="Proteomes" id="UP001612915"/>
    </source>
</evidence>
<comment type="caution">
    <text evidence="2">The sequence shown here is derived from an EMBL/GenBank/DDBJ whole genome shotgun (WGS) entry which is preliminary data.</text>
</comment>
<feature type="transmembrane region" description="Helical" evidence="1">
    <location>
        <begin position="12"/>
        <end position="32"/>
    </location>
</feature>
<dbReference type="RefSeq" id="WP_398278942.1">
    <property type="nucleotide sequence ID" value="NZ_JBITLV010000003.1"/>
</dbReference>
<keyword evidence="1" id="KW-1133">Transmembrane helix</keyword>
<evidence type="ECO:0000256" key="1">
    <source>
        <dbReference type="SAM" id="Phobius"/>
    </source>
</evidence>
<feature type="transmembrane region" description="Helical" evidence="1">
    <location>
        <begin position="76"/>
        <end position="98"/>
    </location>
</feature>
<keyword evidence="1" id="KW-0472">Membrane</keyword>
<keyword evidence="1" id="KW-0812">Transmembrane</keyword>
<dbReference type="Proteomes" id="UP001612915">
    <property type="component" value="Unassembled WGS sequence"/>
</dbReference>
<evidence type="ECO:0000313" key="2">
    <source>
        <dbReference type="EMBL" id="MFI7587373.1"/>
    </source>
</evidence>
<name>A0ABW8AMQ2_9ACTN</name>